<protein>
    <recommendedName>
        <fullName evidence="2">Cupin type-2 domain-containing protein</fullName>
    </recommendedName>
</protein>
<dbReference type="SUPFAM" id="SSF51182">
    <property type="entry name" value="RmlC-like cupins"/>
    <property type="match status" value="1"/>
</dbReference>
<dbReference type="InterPro" id="IPR013096">
    <property type="entry name" value="Cupin_2"/>
</dbReference>
<dbReference type="Gene3D" id="2.60.120.10">
    <property type="entry name" value="Jelly Rolls"/>
    <property type="match status" value="1"/>
</dbReference>
<dbReference type="PANTHER" id="PTHR35848">
    <property type="entry name" value="OXALATE-BINDING PROTEIN"/>
    <property type="match status" value="1"/>
</dbReference>
<dbReference type="GO" id="GO:0046872">
    <property type="term" value="F:metal ion binding"/>
    <property type="evidence" value="ECO:0007669"/>
    <property type="project" value="UniProtKB-KW"/>
</dbReference>
<proteinExistence type="predicted"/>
<keyword evidence="1" id="KW-0479">Metal-binding</keyword>
<keyword evidence="4" id="KW-1185">Reference proteome</keyword>
<dbReference type="Pfam" id="PF07883">
    <property type="entry name" value="Cupin_2"/>
    <property type="match status" value="1"/>
</dbReference>
<dbReference type="Proteomes" id="UP000597444">
    <property type="component" value="Unassembled WGS sequence"/>
</dbReference>
<sequence>MQAFELSQLLDAHRQGDKLYLEFLRVPALSMGLYRLTAGGIDPQQPHTEDEVYYVASGKGMIRVGTEEREVTAGSIVFVAAGVEHRFHSITEDMSILVFFAPAEYTQAKA</sequence>
<evidence type="ECO:0000313" key="4">
    <source>
        <dbReference type="Proteomes" id="UP000597444"/>
    </source>
</evidence>
<evidence type="ECO:0000256" key="1">
    <source>
        <dbReference type="ARBA" id="ARBA00022723"/>
    </source>
</evidence>
<dbReference type="EMBL" id="BNJK01000001">
    <property type="protein sequence ID" value="GHO92755.1"/>
    <property type="molecule type" value="Genomic_DNA"/>
</dbReference>
<comment type="caution">
    <text evidence="3">The sequence shown here is derived from an EMBL/GenBank/DDBJ whole genome shotgun (WGS) entry which is preliminary data.</text>
</comment>
<gene>
    <name evidence="3" type="ORF">KSF_028030</name>
</gene>
<dbReference type="InterPro" id="IPR051610">
    <property type="entry name" value="GPI/OXD"/>
</dbReference>
<dbReference type="InterPro" id="IPR011051">
    <property type="entry name" value="RmlC_Cupin_sf"/>
</dbReference>
<accession>A0A8J3N223</accession>
<dbReference type="InterPro" id="IPR014710">
    <property type="entry name" value="RmlC-like_jellyroll"/>
</dbReference>
<evidence type="ECO:0000313" key="3">
    <source>
        <dbReference type="EMBL" id="GHO92755.1"/>
    </source>
</evidence>
<name>A0A8J3N223_9CHLR</name>
<feature type="domain" description="Cupin type-2" evidence="2">
    <location>
        <begin position="33"/>
        <end position="99"/>
    </location>
</feature>
<dbReference type="AlphaFoldDB" id="A0A8J3N223"/>
<dbReference type="PANTHER" id="PTHR35848:SF6">
    <property type="entry name" value="CUPIN TYPE-2 DOMAIN-CONTAINING PROTEIN"/>
    <property type="match status" value="1"/>
</dbReference>
<organism evidence="3 4">
    <name type="scientific">Reticulibacter mediterranei</name>
    <dbReference type="NCBI Taxonomy" id="2778369"/>
    <lineage>
        <taxon>Bacteria</taxon>
        <taxon>Bacillati</taxon>
        <taxon>Chloroflexota</taxon>
        <taxon>Ktedonobacteria</taxon>
        <taxon>Ktedonobacterales</taxon>
        <taxon>Reticulibacteraceae</taxon>
        <taxon>Reticulibacter</taxon>
    </lineage>
</organism>
<reference evidence="3" key="1">
    <citation type="submission" date="2020-10" db="EMBL/GenBank/DDBJ databases">
        <title>Taxonomic study of unclassified bacteria belonging to the class Ktedonobacteria.</title>
        <authorList>
            <person name="Yabe S."/>
            <person name="Wang C.M."/>
            <person name="Zheng Y."/>
            <person name="Sakai Y."/>
            <person name="Cavaletti L."/>
            <person name="Monciardini P."/>
            <person name="Donadio S."/>
        </authorList>
    </citation>
    <scope>NUCLEOTIDE SEQUENCE</scope>
    <source>
        <strain evidence="3">ID150040</strain>
    </source>
</reference>
<evidence type="ECO:0000259" key="2">
    <source>
        <dbReference type="Pfam" id="PF07883"/>
    </source>
</evidence>
<dbReference type="RefSeq" id="WP_220203574.1">
    <property type="nucleotide sequence ID" value="NZ_BNJK01000001.1"/>
</dbReference>